<keyword evidence="1" id="KW-0812">Transmembrane</keyword>
<evidence type="ECO:0000256" key="1">
    <source>
        <dbReference type="SAM" id="Phobius"/>
    </source>
</evidence>
<protein>
    <recommendedName>
        <fullName evidence="4">Transmembrane protein</fullName>
    </recommendedName>
</protein>
<evidence type="ECO:0000313" key="3">
    <source>
        <dbReference type="Proteomes" id="UP000467327"/>
    </source>
</evidence>
<accession>A0AAD1HPY9</accession>
<feature type="transmembrane region" description="Helical" evidence="1">
    <location>
        <begin position="107"/>
        <end position="126"/>
    </location>
</feature>
<dbReference type="Proteomes" id="UP000467327">
    <property type="component" value="Chromosome"/>
</dbReference>
<feature type="transmembrane region" description="Helical" evidence="1">
    <location>
        <begin position="77"/>
        <end position="100"/>
    </location>
</feature>
<dbReference type="KEGG" id="maic:MAIC_36940"/>
<evidence type="ECO:0008006" key="4">
    <source>
        <dbReference type="Google" id="ProtNLM"/>
    </source>
</evidence>
<proteinExistence type="predicted"/>
<gene>
    <name evidence="2" type="ORF">MAIC_36940</name>
</gene>
<sequence>MGFAVPVVRAVDGNRVKDIQQESIRHELAALERRVLDEVWIGGARWAGYVVLVILVFVSAAAWSIDVVGAVSGPGSNRVPVIAALALVAAAALSAFALIVRRFRECCAAAYVCGLSAVIGIGALWWLRTGRPDAPMAWLVVADMAAVLLTIGWLSVVVKPLEHSQPEMRAAYREVDS</sequence>
<keyword evidence="1" id="KW-1133">Transmembrane helix</keyword>
<feature type="transmembrane region" description="Helical" evidence="1">
    <location>
        <begin position="46"/>
        <end position="65"/>
    </location>
</feature>
<organism evidence="2 3">
    <name type="scientific">Mycolicibacterium aichiense</name>
    <dbReference type="NCBI Taxonomy" id="1799"/>
    <lineage>
        <taxon>Bacteria</taxon>
        <taxon>Bacillati</taxon>
        <taxon>Actinomycetota</taxon>
        <taxon>Actinomycetes</taxon>
        <taxon>Mycobacteriales</taxon>
        <taxon>Mycobacteriaceae</taxon>
        <taxon>Mycolicibacterium</taxon>
    </lineage>
</organism>
<feature type="transmembrane region" description="Helical" evidence="1">
    <location>
        <begin position="138"/>
        <end position="158"/>
    </location>
</feature>
<reference evidence="2 3" key="1">
    <citation type="journal article" date="2019" name="Emerg. Microbes Infect.">
        <title>Comprehensive subspecies identification of 175 nontuberculous mycobacteria species based on 7547 genomic profiles.</title>
        <authorList>
            <person name="Matsumoto Y."/>
            <person name="Kinjo T."/>
            <person name="Motooka D."/>
            <person name="Nabeya D."/>
            <person name="Jung N."/>
            <person name="Uechi K."/>
            <person name="Horii T."/>
            <person name="Iida T."/>
            <person name="Fujita J."/>
            <person name="Nakamura S."/>
        </authorList>
    </citation>
    <scope>NUCLEOTIDE SEQUENCE [LARGE SCALE GENOMIC DNA]</scope>
    <source>
        <strain evidence="2 3">JCM 6376</strain>
    </source>
</reference>
<keyword evidence="3" id="KW-1185">Reference proteome</keyword>
<name>A0AAD1HPY9_9MYCO</name>
<keyword evidence="1" id="KW-0472">Membrane</keyword>
<dbReference type="AlphaFoldDB" id="A0AAD1HPY9"/>
<evidence type="ECO:0000313" key="2">
    <source>
        <dbReference type="EMBL" id="BBX08891.1"/>
    </source>
</evidence>
<dbReference type="EMBL" id="AP022561">
    <property type="protein sequence ID" value="BBX08891.1"/>
    <property type="molecule type" value="Genomic_DNA"/>
</dbReference>